<evidence type="ECO:0000313" key="2">
    <source>
        <dbReference type="EMBL" id="SFK46839.1"/>
    </source>
</evidence>
<keyword evidence="3" id="KW-1185">Reference proteome</keyword>
<dbReference type="AlphaFoldDB" id="A0A1I3ZTF0"/>
<dbReference type="Pfam" id="PF19116">
    <property type="entry name" value="DUF5801"/>
    <property type="match status" value="2"/>
</dbReference>
<dbReference type="Gene3D" id="2.150.10.10">
    <property type="entry name" value="Serralysin-like metalloprotease, C-terminal"/>
    <property type="match status" value="1"/>
</dbReference>
<dbReference type="GO" id="GO:0005509">
    <property type="term" value="F:calcium ion binding"/>
    <property type="evidence" value="ECO:0007669"/>
    <property type="project" value="InterPro"/>
</dbReference>
<evidence type="ECO:0000313" key="3">
    <source>
        <dbReference type="Proteomes" id="UP000198635"/>
    </source>
</evidence>
<gene>
    <name evidence="2" type="ORF">SAMN04488082_12646</name>
</gene>
<name>A0A1I3ZTF0_9BACT</name>
<feature type="domain" description="DUF5801" evidence="1">
    <location>
        <begin position="127"/>
        <end position="302"/>
    </location>
</feature>
<accession>A0A1I3ZTF0</accession>
<evidence type="ECO:0000259" key="1">
    <source>
        <dbReference type="Pfam" id="PF19116"/>
    </source>
</evidence>
<dbReference type="PRINTS" id="PR00313">
    <property type="entry name" value="CABNDNGRPT"/>
</dbReference>
<organism evidence="2 3">
    <name type="scientific">Desulfomicrobium apsheronum</name>
    <dbReference type="NCBI Taxonomy" id="52560"/>
    <lineage>
        <taxon>Bacteria</taxon>
        <taxon>Pseudomonadati</taxon>
        <taxon>Thermodesulfobacteriota</taxon>
        <taxon>Desulfovibrionia</taxon>
        <taxon>Desulfovibrionales</taxon>
        <taxon>Desulfomicrobiaceae</taxon>
        <taxon>Desulfomicrobium</taxon>
    </lineage>
</organism>
<dbReference type="Pfam" id="PF00353">
    <property type="entry name" value="HemolysinCabind"/>
    <property type="match status" value="1"/>
</dbReference>
<dbReference type="InterPro" id="IPR001343">
    <property type="entry name" value="Hemolysn_Ca-bd"/>
</dbReference>
<dbReference type="STRING" id="52560.SAMN04488082_12646"/>
<sequence length="814" mass="84195">MTLSGDGTTLLKTAQGDFAITLVETGDQTIEGQYQDDGTQTAFTVSIGVDGKLTVTQYVALEHNDDGDTVADYDDTLDLSGLISATVTITDGDGDTASGSAEIGGAVTFYDDGPSLGTLSSSVASEITHDETPGLQDGGVPDKDDVNPDLVSFEFAHLGTPLGAAQDIVVSMTLGGAAAYGADGAGDTKINGFSLTTSEGNDFDGVPTGLQATNGDSVFLFTEGNLVVGREGGETGDPVFALQIDSTGKVTLVQYQAIDHGEGNGAEDATTGADEYLSLTNLVYVTTNVTVTDGDGDYVTGNVTSGDDLTINFYDDGPVIHSVMDGVLSNAAEVAFTGSYSADFGADGLNYMSVALEESGFFGGVPVSFDHGTTINGVTPVAVLGAGETVLNFYYTTTISNVADGGDGSVVLNAYTIQADPAGSQFFELVVKGDGTYSFEMISNEILSNTTVTGGDFDAFGPITQVSTADQSLVIYGSAKVNASDNGIGIQQPTIGSGEWIKLDFSSMQKYVSFTLQQWTSTGSASVQLMIDNVVYDFYPLDDARENVNLSKPASSVLTFEVVVDAEQAGTWGLNGSVLSVYVANEFESLQFDHEGGGENFNINNITYDLITTIEDISFNFELSVTDLDGDSFTLNDSLTIAMIDSADDLDVSSVVGIDAHDGVVLLGNGEDDVLIGGDGDDVLIGGIGDDIMTGGLGSDIFKYVESDLDGSIDHILDFSVASSGGDMLDLGEILEGYAAAADKNAFFSIQVQPGSIDTVAGTAQLTVGVDSDGATGGALFTPVAQIEITDFSGTSEADAVSAMLDHIVKTEMP</sequence>
<reference evidence="3" key="1">
    <citation type="submission" date="2016-10" db="EMBL/GenBank/DDBJ databases">
        <authorList>
            <person name="Varghese N."/>
            <person name="Submissions S."/>
        </authorList>
    </citation>
    <scope>NUCLEOTIDE SEQUENCE [LARGE SCALE GENOMIC DNA]</scope>
    <source>
        <strain evidence="3">DSM 5918</strain>
    </source>
</reference>
<dbReference type="InterPro" id="IPR018511">
    <property type="entry name" value="Hemolysin-typ_Ca-bd_CS"/>
</dbReference>
<dbReference type="EMBL" id="FORX01000026">
    <property type="protein sequence ID" value="SFK46839.1"/>
    <property type="molecule type" value="Genomic_DNA"/>
</dbReference>
<proteinExistence type="predicted"/>
<feature type="domain" description="DUF5801" evidence="1">
    <location>
        <begin position="4"/>
        <end position="104"/>
    </location>
</feature>
<dbReference type="SUPFAM" id="SSF51120">
    <property type="entry name" value="beta-Roll"/>
    <property type="match status" value="1"/>
</dbReference>
<dbReference type="InterPro" id="IPR043824">
    <property type="entry name" value="DUF5801"/>
</dbReference>
<dbReference type="InterPro" id="IPR011049">
    <property type="entry name" value="Serralysin-like_metalloprot_C"/>
</dbReference>
<protein>
    <recommendedName>
        <fullName evidence="1">DUF5801 domain-containing protein</fullName>
    </recommendedName>
</protein>
<dbReference type="Proteomes" id="UP000198635">
    <property type="component" value="Unassembled WGS sequence"/>
</dbReference>
<dbReference type="PROSITE" id="PS00330">
    <property type="entry name" value="HEMOLYSIN_CALCIUM"/>
    <property type="match status" value="1"/>
</dbReference>